<dbReference type="EMBL" id="JACCFO010000001">
    <property type="protein sequence ID" value="NYI95586.1"/>
    <property type="molecule type" value="Genomic_DNA"/>
</dbReference>
<sequence>MAATRTASASTVALLADIPGTGHLGPVRAPRFPVVGDPREGCLPLLDFAAAEISQGRKIVAVYPSWRAEPAERAIGFVRAALLTDHIAGVPVELAPLPLSLVTDQLAYLAPHLPAGLVAALARELPRRVLAGAWLRTLGSFADLPTSLGRHLASYAPGTSFLAYCSPWPQVDRFHRGEPEPPPMVPDSPVGILSAPSGHAAADIVADHLAPLLRPSQTASAPAQPLATRYWKSHHLVEFAVFSVHPQALSRAVEAVATTPCTWCGEPVAVRRCPFCAAANTPPPRVRPRRSAARSGTPTDPAFASPAPPFPERPHPAEPAPPAPVMTVPRPRQEPAAPVTAAALASQPAPAPDTSPDPDAGWRATPGRRAGSGPERNPVPAPVPASDGEPDGPAAPDADTPAPAAAAPPPPTASRPGPAPTAPPARAPRPVAVFHEPPASLPVAPNGRRPGHPLRAPTNN</sequence>
<feature type="compositionally biased region" description="Pro residues" evidence="1">
    <location>
        <begin position="306"/>
        <end position="324"/>
    </location>
</feature>
<feature type="compositionally biased region" description="Low complexity" evidence="1">
    <location>
        <begin position="325"/>
        <end position="348"/>
    </location>
</feature>
<evidence type="ECO:0000313" key="2">
    <source>
        <dbReference type="EMBL" id="NYI95586.1"/>
    </source>
</evidence>
<comment type="caution">
    <text evidence="2">The sequence shown here is derived from an EMBL/GenBank/DDBJ whole genome shotgun (WGS) entry which is preliminary data.</text>
</comment>
<reference evidence="2 3" key="1">
    <citation type="submission" date="2020-07" db="EMBL/GenBank/DDBJ databases">
        <title>Sequencing the genomes of 1000 actinobacteria strains.</title>
        <authorList>
            <person name="Klenk H.-P."/>
        </authorList>
    </citation>
    <scope>NUCLEOTIDE SEQUENCE [LARGE SCALE GENOMIC DNA]</scope>
    <source>
        <strain evidence="2 3">DSM 45927</strain>
    </source>
</reference>
<evidence type="ECO:0000256" key="1">
    <source>
        <dbReference type="SAM" id="MobiDB-lite"/>
    </source>
</evidence>
<accession>A0A853BLY3</accession>
<protein>
    <submittedName>
        <fullName evidence="2">Uncharacterized protein</fullName>
    </submittedName>
</protein>
<evidence type="ECO:0000313" key="3">
    <source>
        <dbReference type="Proteomes" id="UP000575985"/>
    </source>
</evidence>
<proteinExistence type="predicted"/>
<dbReference type="AlphaFoldDB" id="A0A853BLY3"/>
<feature type="compositionally biased region" description="Low complexity" evidence="1">
    <location>
        <begin position="384"/>
        <end position="405"/>
    </location>
</feature>
<feature type="compositionally biased region" description="Pro residues" evidence="1">
    <location>
        <begin position="406"/>
        <end position="427"/>
    </location>
</feature>
<dbReference type="RefSeq" id="WP_179767082.1">
    <property type="nucleotide sequence ID" value="NZ_JACCFO010000001.1"/>
</dbReference>
<dbReference type="Proteomes" id="UP000575985">
    <property type="component" value="Unassembled WGS sequence"/>
</dbReference>
<keyword evidence="3" id="KW-1185">Reference proteome</keyword>
<feature type="region of interest" description="Disordered" evidence="1">
    <location>
        <begin position="277"/>
        <end position="460"/>
    </location>
</feature>
<name>A0A853BLY3_9ACTN</name>
<organism evidence="2 3">
    <name type="scientific">Streptomonospora nanhaiensis</name>
    <dbReference type="NCBI Taxonomy" id="1323731"/>
    <lineage>
        <taxon>Bacteria</taxon>
        <taxon>Bacillati</taxon>
        <taxon>Actinomycetota</taxon>
        <taxon>Actinomycetes</taxon>
        <taxon>Streptosporangiales</taxon>
        <taxon>Nocardiopsidaceae</taxon>
        <taxon>Streptomonospora</taxon>
    </lineage>
</organism>
<gene>
    <name evidence="2" type="ORF">HNR12_001863</name>
</gene>